<keyword evidence="2" id="KW-1185">Reference proteome</keyword>
<gene>
    <name evidence="1" type="ORF">M8C21_024983</name>
</gene>
<evidence type="ECO:0000313" key="2">
    <source>
        <dbReference type="Proteomes" id="UP001206925"/>
    </source>
</evidence>
<sequence>MPLCLIKHGHVVTKKELAPLPFDIARLLLVAQYHTVLKVGDSIYRHGIKNQLGMIQHNAWRPQRGLPERSVSVLRAGVFYSIFFTLIRRIQTNICSRNKQYMTDGVLLRETLKDADLDKYRAGTRWGHSTVDSQALSYICAAMFKLKSWWQCLEVIDLSHLAASNDSTVAAIWALMGQIGCWAISWTAQFSTVVEHEEWQTMNAVLGFSAINSLEDCWEWIGDKDDTFSVKSLKRMLQTDYNIAAIRFKLKWDSEDNLEFSGDIVQQKLTSSITAIENGTKVEKEITDSGQSVTTFKFICHCSGSQVAVDVGFFSVA</sequence>
<proteinExistence type="predicted"/>
<organism evidence="1 2">
    <name type="scientific">Ambrosia artemisiifolia</name>
    <name type="common">Common ragweed</name>
    <dbReference type="NCBI Taxonomy" id="4212"/>
    <lineage>
        <taxon>Eukaryota</taxon>
        <taxon>Viridiplantae</taxon>
        <taxon>Streptophyta</taxon>
        <taxon>Embryophyta</taxon>
        <taxon>Tracheophyta</taxon>
        <taxon>Spermatophyta</taxon>
        <taxon>Magnoliopsida</taxon>
        <taxon>eudicotyledons</taxon>
        <taxon>Gunneridae</taxon>
        <taxon>Pentapetalae</taxon>
        <taxon>asterids</taxon>
        <taxon>campanulids</taxon>
        <taxon>Asterales</taxon>
        <taxon>Asteraceae</taxon>
        <taxon>Asteroideae</taxon>
        <taxon>Heliantheae alliance</taxon>
        <taxon>Heliantheae</taxon>
        <taxon>Ambrosia</taxon>
    </lineage>
</organism>
<name>A0AAD5C0U9_AMBAR</name>
<accession>A0AAD5C0U9</accession>
<dbReference type="EMBL" id="JAMZMK010010099">
    <property type="protein sequence ID" value="KAI7732992.1"/>
    <property type="molecule type" value="Genomic_DNA"/>
</dbReference>
<dbReference type="Proteomes" id="UP001206925">
    <property type="component" value="Unassembled WGS sequence"/>
</dbReference>
<reference evidence="1" key="1">
    <citation type="submission" date="2022-06" db="EMBL/GenBank/DDBJ databases">
        <title>Uncovering the hologenomic basis of an extraordinary plant invasion.</title>
        <authorList>
            <person name="Bieker V.C."/>
            <person name="Martin M.D."/>
            <person name="Gilbert T."/>
            <person name="Hodgins K."/>
            <person name="Battlay P."/>
            <person name="Petersen B."/>
            <person name="Wilson J."/>
        </authorList>
    </citation>
    <scope>NUCLEOTIDE SEQUENCE</scope>
    <source>
        <strain evidence="1">AA19_3_7</strain>
        <tissue evidence="1">Leaf</tissue>
    </source>
</reference>
<dbReference type="AlphaFoldDB" id="A0AAD5C0U9"/>
<protein>
    <submittedName>
        <fullName evidence="1">Uncharacterized protein</fullName>
    </submittedName>
</protein>
<evidence type="ECO:0000313" key="1">
    <source>
        <dbReference type="EMBL" id="KAI7732992.1"/>
    </source>
</evidence>
<comment type="caution">
    <text evidence="1">The sequence shown here is derived from an EMBL/GenBank/DDBJ whole genome shotgun (WGS) entry which is preliminary data.</text>
</comment>